<name>A0A810MVJ3_9ACTN</name>
<gene>
    <name evidence="2" type="ORF">Prubr_04660</name>
</gene>
<dbReference type="RefSeq" id="WP_212821114.1">
    <property type="nucleotide sequence ID" value="NZ_AP023359.1"/>
</dbReference>
<evidence type="ECO:0000313" key="2">
    <source>
        <dbReference type="EMBL" id="BCJ63445.1"/>
    </source>
</evidence>
<organism evidence="2 3">
    <name type="scientific">Polymorphospora rubra</name>
    <dbReference type="NCBI Taxonomy" id="338584"/>
    <lineage>
        <taxon>Bacteria</taxon>
        <taxon>Bacillati</taxon>
        <taxon>Actinomycetota</taxon>
        <taxon>Actinomycetes</taxon>
        <taxon>Micromonosporales</taxon>
        <taxon>Micromonosporaceae</taxon>
        <taxon>Polymorphospora</taxon>
    </lineage>
</organism>
<dbReference type="AlphaFoldDB" id="A0A810MVJ3"/>
<evidence type="ECO:0000313" key="3">
    <source>
        <dbReference type="Proteomes" id="UP000680866"/>
    </source>
</evidence>
<evidence type="ECO:0000256" key="1">
    <source>
        <dbReference type="SAM" id="MobiDB-lite"/>
    </source>
</evidence>
<sequence>MLIDCQSCTVRGAACRECVVTALFDAPREIAELTPDDRQVLEILARAGLDPQVITDRPPTTAGPVRLAPPTRRRSRARRVA</sequence>
<keyword evidence="3" id="KW-1185">Reference proteome</keyword>
<accession>A0A810MVJ3</accession>
<dbReference type="EMBL" id="AP023359">
    <property type="protein sequence ID" value="BCJ63445.1"/>
    <property type="molecule type" value="Genomic_DNA"/>
</dbReference>
<dbReference type="Proteomes" id="UP000680866">
    <property type="component" value="Chromosome"/>
</dbReference>
<proteinExistence type="predicted"/>
<feature type="region of interest" description="Disordered" evidence="1">
    <location>
        <begin position="54"/>
        <end position="81"/>
    </location>
</feature>
<reference evidence="2" key="1">
    <citation type="submission" date="2020-08" db="EMBL/GenBank/DDBJ databases">
        <title>Whole genome shotgun sequence of Polymorphospora rubra NBRC 101157.</title>
        <authorList>
            <person name="Komaki H."/>
            <person name="Tamura T."/>
        </authorList>
    </citation>
    <scope>NUCLEOTIDE SEQUENCE</scope>
    <source>
        <strain evidence="2">NBRC 101157</strain>
    </source>
</reference>
<dbReference type="KEGG" id="pry:Prubr_04660"/>
<protein>
    <submittedName>
        <fullName evidence="2">Uncharacterized protein</fullName>
    </submittedName>
</protein>
<feature type="compositionally biased region" description="Basic residues" evidence="1">
    <location>
        <begin position="71"/>
        <end position="81"/>
    </location>
</feature>